<dbReference type="GO" id="GO:0016740">
    <property type="term" value="F:transferase activity"/>
    <property type="evidence" value="ECO:0007669"/>
    <property type="project" value="UniProtKB-KW"/>
</dbReference>
<dbReference type="PANTHER" id="PTHR43630:SF2">
    <property type="entry name" value="GLYCOSYLTRANSFERASE"/>
    <property type="match status" value="1"/>
</dbReference>
<dbReference type="RefSeq" id="WP_151691847.1">
    <property type="nucleotide sequence ID" value="NZ_BMGX01000002.1"/>
</dbReference>
<protein>
    <submittedName>
        <fullName evidence="3">Glycosyltransferase family 2 protein</fullName>
    </submittedName>
</protein>
<keyword evidence="3" id="KW-0808">Transferase</keyword>
<evidence type="ECO:0000313" key="4">
    <source>
        <dbReference type="Proteomes" id="UP000484164"/>
    </source>
</evidence>
<dbReference type="EMBL" id="WBVQ01000001">
    <property type="protein sequence ID" value="KAB2817276.1"/>
    <property type="molecule type" value="Genomic_DNA"/>
</dbReference>
<evidence type="ECO:0000256" key="1">
    <source>
        <dbReference type="ARBA" id="ARBA00038494"/>
    </source>
</evidence>
<reference evidence="3 4" key="1">
    <citation type="submission" date="2019-10" db="EMBL/GenBank/DDBJ databases">
        <title>Genome sequence of Phaeocystidibacter marisrubri JCM30614 (type strain).</title>
        <authorList>
            <person name="Bowman J.P."/>
        </authorList>
    </citation>
    <scope>NUCLEOTIDE SEQUENCE [LARGE SCALE GENOMIC DNA]</scope>
    <source>
        <strain evidence="3 4">JCM 30614</strain>
    </source>
</reference>
<comment type="caution">
    <text evidence="3">The sequence shown here is derived from an EMBL/GenBank/DDBJ whole genome shotgun (WGS) entry which is preliminary data.</text>
</comment>
<evidence type="ECO:0000313" key="3">
    <source>
        <dbReference type="EMBL" id="KAB2817276.1"/>
    </source>
</evidence>
<evidence type="ECO:0000259" key="2">
    <source>
        <dbReference type="Pfam" id="PF00535"/>
    </source>
</evidence>
<dbReference type="SUPFAM" id="SSF53448">
    <property type="entry name" value="Nucleotide-diphospho-sugar transferases"/>
    <property type="match status" value="1"/>
</dbReference>
<feature type="domain" description="Glycosyltransferase 2-like" evidence="2">
    <location>
        <begin position="6"/>
        <end position="111"/>
    </location>
</feature>
<proteinExistence type="inferred from homology"/>
<dbReference type="Gene3D" id="3.90.550.10">
    <property type="entry name" value="Spore Coat Polysaccharide Biosynthesis Protein SpsA, Chain A"/>
    <property type="match status" value="1"/>
</dbReference>
<sequence length="259" mass="30515">MTPITAIIPTYNEEVCIRKSLESVLWADEVIVVDSFSTDRTESIVREYDKVKFIQHEYKNSTSQKNWIIPQAENDWVFILDADEWVEEDAIAELREMANNPSEYVAFRSLRTNYFMDKPVNHVWKGDSVIRLINKNKCRYEDKEVHGEILANGPVKTLQHPIQHDTYRGKGYDSFMLKSLRYSTWSAMDKIDKTPKVTGFHFIIKPFFTFFKHYVLKGGFKDGTPGLILSCLNAWNVFQRYVKVYRMHRGETFQKELFK</sequence>
<accession>A0A6L3ZGX7</accession>
<dbReference type="InterPro" id="IPR001173">
    <property type="entry name" value="Glyco_trans_2-like"/>
</dbReference>
<dbReference type="Proteomes" id="UP000484164">
    <property type="component" value="Unassembled WGS sequence"/>
</dbReference>
<dbReference type="AlphaFoldDB" id="A0A6L3ZGX7"/>
<organism evidence="3 4">
    <name type="scientific">Phaeocystidibacter marisrubri</name>
    <dbReference type="NCBI Taxonomy" id="1577780"/>
    <lineage>
        <taxon>Bacteria</taxon>
        <taxon>Pseudomonadati</taxon>
        <taxon>Bacteroidota</taxon>
        <taxon>Flavobacteriia</taxon>
        <taxon>Flavobacteriales</taxon>
        <taxon>Phaeocystidibacteraceae</taxon>
        <taxon>Phaeocystidibacter</taxon>
    </lineage>
</organism>
<comment type="similarity">
    <text evidence="1">Belongs to the glycosyltransferase 2 family. WaaE/KdtX subfamily.</text>
</comment>
<dbReference type="OrthoDB" id="9815923at2"/>
<gene>
    <name evidence="3" type="ORF">F8C82_02475</name>
</gene>
<dbReference type="Pfam" id="PF00535">
    <property type="entry name" value="Glycos_transf_2"/>
    <property type="match status" value="1"/>
</dbReference>
<dbReference type="CDD" id="cd02511">
    <property type="entry name" value="Beta4Glucosyltransferase"/>
    <property type="match status" value="1"/>
</dbReference>
<dbReference type="InterPro" id="IPR029044">
    <property type="entry name" value="Nucleotide-diphossugar_trans"/>
</dbReference>
<keyword evidence="4" id="KW-1185">Reference proteome</keyword>
<dbReference type="PANTHER" id="PTHR43630">
    <property type="entry name" value="POLY-BETA-1,6-N-ACETYL-D-GLUCOSAMINE SYNTHASE"/>
    <property type="match status" value="1"/>
</dbReference>
<name>A0A6L3ZGX7_9FLAO</name>